<keyword evidence="3" id="KW-0813">Transport</keyword>
<dbReference type="FunFam" id="1.20.120.350:FF:000006">
    <property type="entry name" value="Voltage-dependent L-type calcium channel subunit alpha"/>
    <property type="match status" value="1"/>
</dbReference>
<keyword evidence="12 21" id="KW-1133">Transmembrane helix</keyword>
<evidence type="ECO:0000256" key="2">
    <source>
        <dbReference type="ARBA" id="ARBA00010354"/>
    </source>
</evidence>
<keyword evidence="5 19" id="KW-0109">Calcium transport</keyword>
<accession>A0A7F8RAR6</accession>
<feature type="transmembrane region" description="Helical" evidence="21">
    <location>
        <begin position="130"/>
        <end position="147"/>
    </location>
</feature>
<sequence>MMMMMMMKNMHHQRQQQADHANEANYARGTRLPLSGEGPTSQPNSSKQTVLSWQAAIDAARQAKAAQTMSTSAPPPVGSLSQRKRQQYAKSKKQGNSSNSRPARALFCLSLNNPIRRACISIVEWKPFDIFILLAIFANCVALAIYIPFPEDDSNSTNHNLEKVEYAFLIIFTVETFLKIIAYGLLLHPNAYVRNGWNLLDFVIVIVGLFSVILEQLTKETEGGNHSSGKSGGFDVKALRAFRVLRPLRLVSGVPSLQVVLNSIIKAMVPLLHIALLVLFVIIIYAIIGLELFIGKMHKTCFFADTDILAEEDPAPCAFSGNGRQCAANGTECRSGWVGPNGGITNFDNFAFAMLTVFQCITMEGWTDVLYWVNDAIGWEWPWVYFVSLIILGSFFVLNLVLGVLSGEFSKEREKAKARGDFQKLREKQQLEEDLKGYLDWITQAEDIDPENEEEGGEEGKRNSIAAGLSREDGGLTACGGSARGRAAVRICPDACVSCPPCCTLQILGYFDYAFTAIFTVEILLKMATFGAFLHKGAFCRNYFNLLDMLVVGVSLVSFGIQSSAISVVKILRVLRVLRPLRAINRAKGLKHVVQCVFVAIRTIGNIMIVTTLLQFMFACIGVQLFKGKFYRCTDEAKSNPEECRGLFILYKDGDVDNPVVRERIWQNSDFNFDNVLSAMMALFTVSTFEGWPALLYKAIDSNGENVGPIYNHRVEISIFFIIYIIIVAFFMMNIFVGFVIVTFQEQGEKEYKNCELDKNQRQCVEYALKARPLRRYIPKNPYQYKFWYVVNSSPFEYMMFVLIMLNTLCLAMQHYEQSKMFNDAMDILNMVFTGVFTVEMVLKVIAFKPKGYFSDAWNTFDSLIVIGSIIDVALSEADHYFTDAWNTFDALIVVGSVVDIAITEVNNSEESNRISITFFRLFRVMRLVKLLSRGEGIRTLLWTFIKSFQALPYVALLIAMLFFIYAVIGMQMFGKVAMRDNNQINRNNNFQTFPQAVLLLFRCATGEAWQEIMLACLPGKLCDPESDYNPGEEYTCGSNFAIVYFISFYMLCAFLIINLFVAVIMDNFDYLTRDWSILGPHHLDEFKRIWSEYDPEAKGRIKHLDVVTLLRRIQPPLGFGKLCPHRVACKRLVAMNMPLNSDGTVMFNATLFALVRTALKIKTEGNLEQANEELRAVIKKIWKKTSMKLLDQVVPPAGDDEVTVGKFYATFLIQDYFRKFKKRKEQGLVGKYPAKNTTIALQAGLRTLHDIGPEIRRAISCDLQDDEPEETKREEEEDVFKRNGALLGNHVNHVNSDRRDPLQQTNTTHRPLHVQRPSVPPASDTERPLFPPAGNSGCHSHHNHNSIGKQAPSSTNANLNNANMSKAAPGKRPSMGNLEHMSENGHPSSHKHDREPPRRSSIKRTRYYETYIRSDSRDEQFPTICREDPEIRGYFRDSCCLEEQEYFSGEEGFEDACSPTGARQNYSYYSRYPGGSWDFERPRGYHHPQGFLEDEDSPVCYDSRRSPRRRLLPPTPTSHRRSSFNFECLRGQSSQEDVPPSPAFPHRTALPLHLMQQQIMAVAGLDSSKAQKYSPSHSTRSWATPPATPPYRDWTPCYAPLIQVERPEALDQVNGSLPSLHRSSWYTDEPGISYRTFTPASLTVPSSFRNKNSDKQRSADSLVEAVLISEGLGRYARDPKFVSATKHEIADACDLTIDEMESAASNLLNGTVYPQANGGVGPVSHRQDYELQDFGPGYSDEEPDPGRDEEDLADEMICITTL</sequence>
<keyword evidence="11 19" id="KW-0851">Voltage-gated channel</keyword>
<feature type="transmembrane region" description="Helical" evidence="21">
    <location>
        <begin position="350"/>
        <end position="371"/>
    </location>
</feature>
<proteinExistence type="inferred from homology"/>
<evidence type="ECO:0000256" key="1">
    <source>
        <dbReference type="ARBA" id="ARBA00004141"/>
    </source>
</evidence>
<feature type="transmembrane region" description="Helical" evidence="21">
    <location>
        <begin position="798"/>
        <end position="816"/>
    </location>
</feature>
<dbReference type="SMART" id="SM01062">
    <property type="entry name" value="Ca_chan_IQ"/>
    <property type="match status" value="1"/>
</dbReference>
<evidence type="ECO:0000256" key="15">
    <source>
        <dbReference type="ARBA" id="ARBA00023157"/>
    </source>
</evidence>
<evidence type="ECO:0000256" key="11">
    <source>
        <dbReference type="ARBA" id="ARBA00022882"/>
    </source>
</evidence>
<feature type="transmembrane region" description="Helical" evidence="21">
    <location>
        <begin position="546"/>
        <end position="572"/>
    </location>
</feature>
<dbReference type="GO" id="GO:0008331">
    <property type="term" value="F:high voltage-gated calcium channel activity"/>
    <property type="evidence" value="ECO:0007669"/>
    <property type="project" value="TreeGrafter"/>
</dbReference>
<dbReference type="InterPro" id="IPR005446">
    <property type="entry name" value="VDCC_L_a1su"/>
</dbReference>
<feature type="compositionally biased region" description="Basic residues" evidence="20">
    <location>
        <begin position="82"/>
        <end position="93"/>
    </location>
</feature>
<feature type="region of interest" description="Disordered" evidence="20">
    <location>
        <begin position="1"/>
        <end position="21"/>
    </location>
</feature>
<evidence type="ECO:0000256" key="16">
    <source>
        <dbReference type="ARBA" id="ARBA00023303"/>
    </source>
</evidence>
<evidence type="ECO:0000259" key="22">
    <source>
        <dbReference type="SMART" id="SM01062"/>
    </source>
</evidence>
<gene>
    <name evidence="24" type="primary">CACNA1D</name>
</gene>
<dbReference type="FunFam" id="1.20.120.350:FF:000010">
    <property type="entry name" value="Voltage-dependent L-type calcium channel subunit alpha"/>
    <property type="match status" value="1"/>
</dbReference>
<feature type="transmembrane region" description="Helical" evidence="21">
    <location>
        <begin position="676"/>
        <end position="697"/>
    </location>
</feature>
<evidence type="ECO:0000313" key="24">
    <source>
        <dbReference type="RefSeq" id="XP_030890289.1"/>
    </source>
</evidence>
<feature type="transmembrane region" description="Helical" evidence="21">
    <location>
        <begin position="1043"/>
        <end position="1066"/>
    </location>
</feature>
<dbReference type="Gene3D" id="6.10.250.2180">
    <property type="match status" value="1"/>
</dbReference>
<dbReference type="Pfam" id="PF08763">
    <property type="entry name" value="Ca_chan_IQ"/>
    <property type="match status" value="1"/>
</dbReference>
<dbReference type="FunFam" id="1.10.238.10:FF:000063">
    <property type="entry name" value="Voltage-dependent N-type calcium channel subunit alpha"/>
    <property type="match status" value="1"/>
</dbReference>
<feature type="region of interest" description="Disordered" evidence="20">
    <location>
        <begin position="1719"/>
        <end position="1754"/>
    </location>
</feature>
<evidence type="ECO:0000256" key="8">
    <source>
        <dbReference type="ARBA" id="ARBA00022723"/>
    </source>
</evidence>
<comment type="catalytic activity">
    <reaction evidence="17">
        <text>Ca(2+)(in) = Ca(2+)(out)</text>
        <dbReference type="Rhea" id="RHEA:29671"/>
        <dbReference type="ChEBI" id="CHEBI:29108"/>
    </reaction>
</comment>
<keyword evidence="16" id="KW-0407">Ion channel</keyword>
<comment type="similarity">
    <text evidence="2">Belongs to the calcium channel alpha-1 subunit (TC 1.A.1.11) family. CACNA1D subfamily.</text>
</comment>
<dbReference type="PANTHER" id="PTHR45628:SF11">
    <property type="entry name" value="VOLTAGE-DEPENDENT L-TYPE CALCIUM CHANNEL SUBUNIT ALPHA-1D"/>
    <property type="match status" value="1"/>
</dbReference>
<dbReference type="InterPro" id="IPR005452">
    <property type="entry name" value="LVDCC_a1dsu"/>
</dbReference>
<feature type="domain" description="Voltage-dependent calcium channel alpha-1 subunit IQ" evidence="22">
    <location>
        <begin position="1200"/>
        <end position="1234"/>
    </location>
</feature>
<feature type="region of interest" description="Disordered" evidence="20">
    <location>
        <begin position="1489"/>
        <end position="1523"/>
    </location>
</feature>
<keyword evidence="23" id="KW-1185">Reference proteome</keyword>
<feature type="transmembrane region" description="Helical" evidence="21">
    <location>
        <begin position="199"/>
        <end position="218"/>
    </location>
</feature>
<dbReference type="Gene3D" id="1.10.287.70">
    <property type="match status" value="3"/>
</dbReference>
<dbReference type="InterPro" id="IPR014873">
    <property type="entry name" value="VDCC_a1su_IQ"/>
</dbReference>
<feature type="transmembrane region" description="Helical" evidence="21">
    <location>
        <begin position="167"/>
        <end position="187"/>
    </location>
</feature>
<keyword evidence="4" id="KW-0597">Phosphoprotein</keyword>
<dbReference type="SUPFAM" id="SSF81324">
    <property type="entry name" value="Voltage-gated potassium channels"/>
    <property type="match status" value="3"/>
</dbReference>
<dbReference type="Pfam" id="PF00520">
    <property type="entry name" value="Ion_trans"/>
    <property type="match status" value="4"/>
</dbReference>
<dbReference type="FunFam" id="1.20.120.350:FF:000037">
    <property type="entry name" value="Voltage-dependent L-type calcium channel subunit alpha"/>
    <property type="match status" value="1"/>
</dbReference>
<reference evidence="24" key="1">
    <citation type="submission" date="2025-08" db="UniProtKB">
        <authorList>
            <consortium name="RefSeq"/>
        </authorList>
    </citation>
    <scope>IDENTIFICATION</scope>
    <source>
        <tissue evidence="24">Liver</tissue>
    </source>
</reference>
<keyword evidence="8 18" id="KW-0479">Metal-binding</keyword>
<dbReference type="PRINTS" id="PR01636">
    <property type="entry name" value="LVDCCALPHA1D"/>
</dbReference>
<feature type="region of interest" description="Disordered" evidence="20">
    <location>
        <begin position="1262"/>
        <end position="1405"/>
    </location>
</feature>
<dbReference type="PRINTS" id="PR00167">
    <property type="entry name" value="CACHANNEL"/>
</dbReference>
<feature type="transmembrane region" description="Helical" evidence="21">
    <location>
        <begin position="951"/>
        <end position="969"/>
    </location>
</feature>
<keyword evidence="6 19" id="KW-0107">Calcium channel</keyword>
<feature type="transmembrane region" description="Helical" evidence="21">
    <location>
        <begin position="828"/>
        <end position="848"/>
    </location>
</feature>
<feature type="transmembrane region" description="Helical" evidence="21">
    <location>
        <begin position="593"/>
        <end position="626"/>
    </location>
</feature>
<dbReference type="InterPro" id="IPR005821">
    <property type="entry name" value="Ion_trans_dom"/>
</dbReference>
<protein>
    <recommendedName>
        <fullName evidence="19">Voltage-dependent L-type calcium channel subunit alpha</fullName>
    </recommendedName>
</protein>
<keyword evidence="10 18" id="KW-0106">Calcium</keyword>
<dbReference type="InterPro" id="IPR031688">
    <property type="entry name" value="CAC1F_C"/>
</dbReference>
<evidence type="ECO:0000256" key="14">
    <source>
        <dbReference type="ARBA" id="ARBA00023136"/>
    </source>
</evidence>
<evidence type="ECO:0000256" key="13">
    <source>
        <dbReference type="ARBA" id="ARBA00023065"/>
    </source>
</evidence>
<evidence type="ECO:0000256" key="21">
    <source>
        <dbReference type="SAM" id="Phobius"/>
    </source>
</evidence>
<dbReference type="Proteomes" id="UP000245341">
    <property type="component" value="Unplaced"/>
</dbReference>
<evidence type="ECO:0000256" key="19">
    <source>
        <dbReference type="RuleBase" id="RU003808"/>
    </source>
</evidence>
<evidence type="ECO:0000256" key="9">
    <source>
        <dbReference type="ARBA" id="ARBA00022737"/>
    </source>
</evidence>
<evidence type="ECO:0000256" key="10">
    <source>
        <dbReference type="ARBA" id="ARBA00022837"/>
    </source>
</evidence>
<evidence type="ECO:0000256" key="5">
    <source>
        <dbReference type="ARBA" id="ARBA00022568"/>
    </source>
</evidence>
<evidence type="ECO:0000256" key="6">
    <source>
        <dbReference type="ARBA" id="ARBA00022673"/>
    </source>
</evidence>
<dbReference type="Pfam" id="PF16885">
    <property type="entry name" value="CAC1F_C"/>
    <property type="match status" value="1"/>
</dbReference>
<evidence type="ECO:0000256" key="12">
    <source>
        <dbReference type="ARBA" id="ARBA00022989"/>
    </source>
</evidence>
<dbReference type="PRINTS" id="PR01630">
    <property type="entry name" value="LVDCCALPHA1"/>
</dbReference>
<feature type="region of interest" description="Disordered" evidence="20">
    <location>
        <begin position="64"/>
        <end position="100"/>
    </location>
</feature>
<keyword evidence="7 21" id="KW-0812">Transmembrane</keyword>
<keyword evidence="15" id="KW-1015">Disulfide bond</keyword>
<organism evidence="23 24">
    <name type="scientific">Leptonychotes weddellii</name>
    <name type="common">Weddell seal</name>
    <name type="synonym">Otaria weddellii</name>
    <dbReference type="NCBI Taxonomy" id="9713"/>
    <lineage>
        <taxon>Eukaryota</taxon>
        <taxon>Metazoa</taxon>
        <taxon>Chordata</taxon>
        <taxon>Craniata</taxon>
        <taxon>Vertebrata</taxon>
        <taxon>Euteleostomi</taxon>
        <taxon>Mammalia</taxon>
        <taxon>Eutheria</taxon>
        <taxon>Laurasiatheria</taxon>
        <taxon>Carnivora</taxon>
        <taxon>Caniformia</taxon>
        <taxon>Pinnipedia</taxon>
        <taxon>Phocidae</taxon>
        <taxon>Monachinae</taxon>
        <taxon>Lobodontini</taxon>
        <taxon>Leptonychotes</taxon>
    </lineage>
</organism>
<dbReference type="InterPro" id="IPR027359">
    <property type="entry name" value="Volt_channel_dom_sf"/>
</dbReference>
<feature type="transmembrane region" description="Helical" evidence="21">
    <location>
        <begin position="513"/>
        <end position="534"/>
    </location>
</feature>
<dbReference type="GO" id="GO:0098703">
    <property type="term" value="P:calcium ion import across plasma membrane"/>
    <property type="evidence" value="ECO:0007669"/>
    <property type="project" value="TreeGrafter"/>
</dbReference>
<dbReference type="Pfam" id="PF16905">
    <property type="entry name" value="GPHH"/>
    <property type="match status" value="1"/>
</dbReference>
<dbReference type="GO" id="GO:0005891">
    <property type="term" value="C:voltage-gated calcium channel complex"/>
    <property type="evidence" value="ECO:0007669"/>
    <property type="project" value="InterPro"/>
</dbReference>
<evidence type="ECO:0000256" key="18">
    <source>
        <dbReference type="PIRSR" id="PIRSR602077-1"/>
    </source>
</evidence>
<name>A0A7F8RAR6_LEPWE</name>
<dbReference type="GeneID" id="102731073"/>
<feature type="transmembrane region" description="Helical" evidence="21">
    <location>
        <begin position="271"/>
        <end position="294"/>
    </location>
</feature>
<feature type="region of interest" description="Disordered" evidence="20">
    <location>
        <begin position="30"/>
        <end position="49"/>
    </location>
</feature>
<evidence type="ECO:0000256" key="17">
    <source>
        <dbReference type="ARBA" id="ARBA00036634"/>
    </source>
</evidence>
<feature type="binding site" evidence="18">
    <location>
        <position position="690"/>
    </location>
    <ligand>
        <name>Ca(2+)</name>
        <dbReference type="ChEBI" id="CHEBI:29108"/>
    </ligand>
</feature>
<feature type="compositionally biased region" description="Polar residues" evidence="20">
    <location>
        <begin position="1352"/>
        <end position="1365"/>
    </location>
</feature>
<evidence type="ECO:0000256" key="7">
    <source>
        <dbReference type="ARBA" id="ARBA00022692"/>
    </source>
</evidence>
<dbReference type="GO" id="GO:0046872">
    <property type="term" value="F:metal ion binding"/>
    <property type="evidence" value="ECO:0007669"/>
    <property type="project" value="UniProtKB-KW"/>
</dbReference>
<dbReference type="Gene3D" id="6.10.250.2500">
    <property type="match status" value="1"/>
</dbReference>
<dbReference type="PANTHER" id="PTHR45628">
    <property type="entry name" value="VOLTAGE-DEPENDENT CALCIUM CHANNEL TYPE A SUBUNIT ALPHA-1"/>
    <property type="match status" value="1"/>
</dbReference>
<keyword evidence="14 21" id="KW-0472">Membrane</keyword>
<keyword evidence="13" id="KW-0406">Ion transport</keyword>
<evidence type="ECO:0000256" key="3">
    <source>
        <dbReference type="ARBA" id="ARBA00022448"/>
    </source>
</evidence>
<evidence type="ECO:0000256" key="20">
    <source>
        <dbReference type="SAM" id="MobiDB-lite"/>
    </source>
</evidence>
<dbReference type="CTD" id="776"/>
<comment type="function">
    <text evidence="19">Voltage-sensitive calcium channels (VSCC) mediate the entry of calcium ions into excitable cells and are also involved in a variety of calcium-dependent processes, including muscle contraction, hormone or neurotransmitter release, gene expression, cell motility, cell division and cell death.</text>
</comment>
<evidence type="ECO:0000256" key="4">
    <source>
        <dbReference type="ARBA" id="ARBA00022553"/>
    </source>
</evidence>
<dbReference type="KEGG" id="lww:102731073"/>
<dbReference type="RefSeq" id="XP_030890289.1">
    <property type="nucleotide sequence ID" value="XM_031034429.1"/>
</dbReference>
<feature type="compositionally biased region" description="Polar residues" evidence="20">
    <location>
        <begin position="38"/>
        <end position="49"/>
    </location>
</feature>
<dbReference type="InterPro" id="IPR050599">
    <property type="entry name" value="VDCC_alpha-1_subunit"/>
</dbReference>
<feature type="transmembrane region" description="Helical" evidence="21">
    <location>
        <begin position="383"/>
        <end position="405"/>
    </location>
</feature>
<dbReference type="FunFam" id="1.10.287.70:FF:000009">
    <property type="entry name" value="Voltage-dependent L-type calcium channel subunit alpha"/>
    <property type="match status" value="1"/>
</dbReference>
<keyword evidence="9" id="KW-0677">Repeat</keyword>
<dbReference type="InterPro" id="IPR002077">
    <property type="entry name" value="VDCCAlpha1"/>
</dbReference>
<dbReference type="FunFam" id="1.20.120.350:FF:000077">
    <property type="entry name" value="Voltage-dependent L-type calcium channel subunit alpha"/>
    <property type="match status" value="1"/>
</dbReference>
<dbReference type="Gene3D" id="1.20.120.350">
    <property type="entry name" value="Voltage-gated potassium channels. Chain C"/>
    <property type="match status" value="4"/>
</dbReference>
<dbReference type="OrthoDB" id="431720at2759"/>
<feature type="transmembrane region" description="Helical" evidence="21">
    <location>
        <begin position="718"/>
        <end position="744"/>
    </location>
</feature>
<dbReference type="FunFam" id="1.10.287.70:FF:000007">
    <property type="entry name" value="Voltage-dependent L-type calcium channel subunit alpha"/>
    <property type="match status" value="1"/>
</dbReference>
<comment type="subcellular location">
    <subcellularLocation>
        <location evidence="1 19">Membrane</location>
        <topology evidence="1 19">Multi-pass membrane protein</topology>
    </subcellularLocation>
</comment>
<dbReference type="InterPro" id="IPR031649">
    <property type="entry name" value="GPHH_dom"/>
</dbReference>
<feature type="compositionally biased region" description="Acidic residues" evidence="20">
    <location>
        <begin position="1740"/>
        <end position="1754"/>
    </location>
</feature>
<evidence type="ECO:0000313" key="23">
    <source>
        <dbReference type="Proteomes" id="UP000245341"/>
    </source>
</evidence>